<reference evidence="3 4" key="1">
    <citation type="submission" date="2024-09" db="EMBL/GenBank/DDBJ databases">
        <authorList>
            <person name="Sun Q."/>
            <person name="Mori K."/>
        </authorList>
    </citation>
    <scope>NUCLEOTIDE SEQUENCE [LARGE SCALE GENOMIC DNA]</scope>
    <source>
        <strain evidence="3 4">NCAIM B.02610</strain>
    </source>
</reference>
<accession>A0ABV6KC64</accession>
<organism evidence="3 4">
    <name type="scientific">Halalkalibacter kiskunsagensis</name>
    <dbReference type="NCBI Taxonomy" id="1548599"/>
    <lineage>
        <taxon>Bacteria</taxon>
        <taxon>Bacillati</taxon>
        <taxon>Bacillota</taxon>
        <taxon>Bacilli</taxon>
        <taxon>Bacillales</taxon>
        <taxon>Bacillaceae</taxon>
        <taxon>Halalkalibacter</taxon>
    </lineage>
</organism>
<feature type="transmembrane region" description="Helical" evidence="1">
    <location>
        <begin position="275"/>
        <end position="293"/>
    </location>
</feature>
<comment type="caution">
    <text evidence="3">The sequence shown here is derived from an EMBL/GenBank/DDBJ whole genome shotgun (WGS) entry which is preliminary data.</text>
</comment>
<keyword evidence="1" id="KW-0812">Transmembrane</keyword>
<feature type="transmembrane region" description="Helical" evidence="1">
    <location>
        <begin position="145"/>
        <end position="169"/>
    </location>
</feature>
<name>A0ABV6KC64_9BACI</name>
<feature type="transmembrane region" description="Helical" evidence="1">
    <location>
        <begin position="237"/>
        <end position="255"/>
    </location>
</feature>
<dbReference type="Pfam" id="PF20047">
    <property type="entry name" value="DUF6449"/>
    <property type="match status" value="1"/>
</dbReference>
<feature type="domain" description="DUF6449" evidence="2">
    <location>
        <begin position="439"/>
        <end position="518"/>
    </location>
</feature>
<feature type="transmembrane region" description="Helical" evidence="1">
    <location>
        <begin position="20"/>
        <end position="45"/>
    </location>
</feature>
<feature type="transmembrane region" description="Helical" evidence="1">
    <location>
        <begin position="65"/>
        <end position="85"/>
    </location>
</feature>
<sequence>MRLKTSLFNLGILVQNVRNVGWISLSYLLCLLFFLPLQLLMAYTRENEFHQFIPPKSLFGLSNEFQTIMTFLFPVLLAIFLFRYIQVKSSSDFTHSLPIKRQHLLHQHVLFGLVVLIVPVLLTAVSLLVLSQFLPYDELLAVSSILKWMSLTTVFNVFVFMAGVFVAMFTGMSILQGALTYIIFILPVGVMVLFLTNLEFYLFGFTANYYLTQQIESLLPFVRITQLERFPLTMNEIFTYLILIIAFYFCAILAYKKRHAETATQAIAFEHLRPVFKYGITFCTMLVGGLYFGSLQGGIGWIIFGYIAAAFLGYFLATMILEKTWRVFSKWKGYLIYLAVVAVLGFSFQMDVFGFEKKIPNVEEIQGVYFGEHIFSVLDSDPNMGLGHVPPSTEYIEPSFYYEQLETIESIRSLHEQIVKEQNHLNKMSNYSNSVAFRYDLNNGDQIVRYYQIPIRAYQKHYRDIVESTEYKQNQNPIVQIEDHTTIDHITINSYMAGNRVRLTDPQDVEEFHQLLQADVLDQTLENIFDQRGDWSHIEYQFEGKKYLHLPWKKSYTRIENWLEEKGLLSQARVTANDLSHAYIMKNDESRELYEFVHENRLDATFADRDDAIKIEDSEQLEEVLKQASGNYQGEYIIGFYYKQSSYPEFQTIHLEHAPEFLIKKLP</sequence>
<keyword evidence="1" id="KW-0472">Membrane</keyword>
<keyword evidence="1" id="KW-1133">Transmembrane helix</keyword>
<dbReference type="EMBL" id="JBHLUX010000027">
    <property type="protein sequence ID" value="MFC0470904.1"/>
    <property type="molecule type" value="Genomic_DNA"/>
</dbReference>
<dbReference type="Proteomes" id="UP001589838">
    <property type="component" value="Unassembled WGS sequence"/>
</dbReference>
<feature type="transmembrane region" description="Helical" evidence="1">
    <location>
        <begin position="109"/>
        <end position="133"/>
    </location>
</feature>
<evidence type="ECO:0000256" key="1">
    <source>
        <dbReference type="SAM" id="Phobius"/>
    </source>
</evidence>
<evidence type="ECO:0000313" key="3">
    <source>
        <dbReference type="EMBL" id="MFC0470904.1"/>
    </source>
</evidence>
<gene>
    <name evidence="3" type="ORF">ACFFHM_10455</name>
</gene>
<evidence type="ECO:0000313" key="4">
    <source>
        <dbReference type="Proteomes" id="UP001589838"/>
    </source>
</evidence>
<dbReference type="InterPro" id="IPR045611">
    <property type="entry name" value="DUF6449"/>
</dbReference>
<feature type="transmembrane region" description="Helical" evidence="1">
    <location>
        <begin position="333"/>
        <end position="350"/>
    </location>
</feature>
<protein>
    <submittedName>
        <fullName evidence="3">DUF6449 domain-containing protein</fullName>
    </submittedName>
</protein>
<proteinExistence type="predicted"/>
<evidence type="ECO:0000259" key="2">
    <source>
        <dbReference type="Pfam" id="PF20047"/>
    </source>
</evidence>
<feature type="transmembrane region" description="Helical" evidence="1">
    <location>
        <begin position="181"/>
        <end position="203"/>
    </location>
</feature>
<keyword evidence="4" id="KW-1185">Reference proteome</keyword>
<feature type="transmembrane region" description="Helical" evidence="1">
    <location>
        <begin position="299"/>
        <end position="321"/>
    </location>
</feature>
<dbReference type="RefSeq" id="WP_335960772.1">
    <property type="nucleotide sequence ID" value="NZ_JAXBLX010000012.1"/>
</dbReference>